<organism evidence="3 4">
    <name type="scientific">Desulfurispirillum indicum (strain ATCC BAA-1389 / DSM 22839 / S5)</name>
    <dbReference type="NCBI Taxonomy" id="653733"/>
    <lineage>
        <taxon>Bacteria</taxon>
        <taxon>Pseudomonadati</taxon>
        <taxon>Chrysiogenota</taxon>
        <taxon>Chrysiogenia</taxon>
        <taxon>Chrysiogenales</taxon>
        <taxon>Chrysiogenaceae</taxon>
        <taxon>Desulfurispirillum</taxon>
    </lineage>
</organism>
<dbReference type="STRING" id="653733.Selin_0634"/>
<dbReference type="OrthoDB" id="9803017at2"/>
<gene>
    <name evidence="3" type="ordered locus">Selin_0634</name>
</gene>
<dbReference type="GO" id="GO:0008168">
    <property type="term" value="F:methyltransferase activity"/>
    <property type="evidence" value="ECO:0007669"/>
    <property type="project" value="UniProtKB-KW"/>
</dbReference>
<dbReference type="NCBIfam" id="TIGR00095">
    <property type="entry name" value="16S rRNA (guanine(966)-N(2))-methyltransferase RsmD"/>
    <property type="match status" value="1"/>
</dbReference>
<evidence type="ECO:0000256" key="1">
    <source>
        <dbReference type="ARBA" id="ARBA00022603"/>
    </source>
</evidence>
<dbReference type="PROSITE" id="PS00092">
    <property type="entry name" value="N6_MTASE"/>
    <property type="match status" value="1"/>
</dbReference>
<dbReference type="InterPro" id="IPR004398">
    <property type="entry name" value="RNA_MeTrfase_RsmD"/>
</dbReference>
<dbReference type="FunCoup" id="E6W1C6">
    <property type="interactions" value="332"/>
</dbReference>
<protein>
    <submittedName>
        <fullName evidence="3">Methyltransferase</fullName>
    </submittedName>
</protein>
<dbReference type="PIRSF" id="PIRSF004553">
    <property type="entry name" value="CHP00095"/>
    <property type="match status" value="1"/>
</dbReference>
<evidence type="ECO:0000313" key="4">
    <source>
        <dbReference type="Proteomes" id="UP000002572"/>
    </source>
</evidence>
<dbReference type="Gene3D" id="3.40.50.150">
    <property type="entry name" value="Vaccinia Virus protein VP39"/>
    <property type="match status" value="1"/>
</dbReference>
<dbReference type="AlphaFoldDB" id="E6W1C6"/>
<keyword evidence="4" id="KW-1185">Reference proteome</keyword>
<dbReference type="InParanoid" id="E6W1C6"/>
<dbReference type="GO" id="GO:0003676">
    <property type="term" value="F:nucleic acid binding"/>
    <property type="evidence" value="ECO:0007669"/>
    <property type="project" value="InterPro"/>
</dbReference>
<accession>E6W1C6</accession>
<dbReference type="SUPFAM" id="SSF53335">
    <property type="entry name" value="S-adenosyl-L-methionine-dependent methyltransferases"/>
    <property type="match status" value="1"/>
</dbReference>
<dbReference type="EMBL" id="CP002432">
    <property type="protein sequence ID" value="ADU65382.1"/>
    <property type="molecule type" value="Genomic_DNA"/>
</dbReference>
<dbReference type="PANTHER" id="PTHR43542:SF1">
    <property type="entry name" value="METHYLTRANSFERASE"/>
    <property type="match status" value="1"/>
</dbReference>
<dbReference type="CDD" id="cd02440">
    <property type="entry name" value="AdoMet_MTases"/>
    <property type="match status" value="1"/>
</dbReference>
<dbReference type="RefSeq" id="WP_013505270.1">
    <property type="nucleotide sequence ID" value="NC_014836.1"/>
</dbReference>
<evidence type="ECO:0000256" key="2">
    <source>
        <dbReference type="ARBA" id="ARBA00022679"/>
    </source>
</evidence>
<dbReference type="InterPro" id="IPR029063">
    <property type="entry name" value="SAM-dependent_MTases_sf"/>
</dbReference>
<dbReference type="PANTHER" id="PTHR43542">
    <property type="entry name" value="METHYLTRANSFERASE"/>
    <property type="match status" value="1"/>
</dbReference>
<proteinExistence type="predicted"/>
<dbReference type="eggNOG" id="COG0742">
    <property type="taxonomic scope" value="Bacteria"/>
</dbReference>
<dbReference type="InterPro" id="IPR002052">
    <property type="entry name" value="DNA_methylase_N6_adenine_CS"/>
</dbReference>
<reference evidence="3 4" key="1">
    <citation type="submission" date="2010-12" db="EMBL/GenBank/DDBJ databases">
        <title>Complete sequence of Desulfurispirillum indicum S5.</title>
        <authorList>
            <consortium name="US DOE Joint Genome Institute"/>
            <person name="Lucas S."/>
            <person name="Copeland A."/>
            <person name="Lapidus A."/>
            <person name="Cheng J.-F."/>
            <person name="Goodwin L."/>
            <person name="Pitluck S."/>
            <person name="Chertkov O."/>
            <person name="Held B."/>
            <person name="Detter J.C."/>
            <person name="Han C."/>
            <person name="Tapia R."/>
            <person name="Land M."/>
            <person name="Hauser L."/>
            <person name="Kyrpides N."/>
            <person name="Ivanova N."/>
            <person name="Mikhailova N."/>
            <person name="Haggblom M."/>
            <person name="Rauschenbach I."/>
            <person name="Bini E."/>
            <person name="Woyke T."/>
        </authorList>
    </citation>
    <scope>NUCLEOTIDE SEQUENCE [LARGE SCALE GENOMIC DNA]</scope>
    <source>
        <strain evidence="4">ATCC BAA-1389 / DSM 22839 / S5</strain>
    </source>
</reference>
<dbReference type="Proteomes" id="UP000002572">
    <property type="component" value="Chromosome"/>
</dbReference>
<dbReference type="HOGENOM" id="CLU_075826_0_2_0"/>
<dbReference type="KEGG" id="din:Selin_0634"/>
<sequence>MRIISGTRRGMRLSAPKGDAVRPTADAVRENLFNLLGQNLQGKRFLDLFGGSGAVGLEAASRGASVVIVEKSPLALRCVEQNIQHCRLQEQVTVQRGDALAYLARSPQSFDVIFVDPPFDQTHYYGEVMEKVANSSVLATDGLLVLEHRSREPVAAASGFELHDQRAYGKNALSFFIRLQHT</sequence>
<dbReference type="GO" id="GO:0031167">
    <property type="term" value="P:rRNA methylation"/>
    <property type="evidence" value="ECO:0007669"/>
    <property type="project" value="InterPro"/>
</dbReference>
<keyword evidence="2 3" id="KW-0808">Transferase</keyword>
<dbReference type="Pfam" id="PF03602">
    <property type="entry name" value="Cons_hypoth95"/>
    <property type="match status" value="1"/>
</dbReference>
<evidence type="ECO:0000313" key="3">
    <source>
        <dbReference type="EMBL" id="ADU65382.1"/>
    </source>
</evidence>
<keyword evidence="1 3" id="KW-0489">Methyltransferase</keyword>
<name>E6W1C6_DESIS</name>